<dbReference type="CDD" id="cd00221">
    <property type="entry name" value="Vsr"/>
    <property type="match status" value="1"/>
</dbReference>
<keyword evidence="3 6" id="KW-0227">DNA damage</keyword>
<dbReference type="GO" id="GO:0006298">
    <property type="term" value="P:mismatch repair"/>
    <property type="evidence" value="ECO:0007669"/>
    <property type="project" value="UniProtKB-UniRule"/>
</dbReference>
<dbReference type="Proteomes" id="UP000182045">
    <property type="component" value="Unassembled WGS sequence"/>
</dbReference>
<dbReference type="PIRSF" id="PIRSF018267">
    <property type="entry name" value="VSR_endonuc"/>
    <property type="match status" value="1"/>
</dbReference>
<dbReference type="EMBL" id="FBYC01000004">
    <property type="protein sequence ID" value="CUX80678.1"/>
    <property type="molecule type" value="Genomic_DNA"/>
</dbReference>
<evidence type="ECO:0000256" key="1">
    <source>
        <dbReference type="ARBA" id="ARBA00022722"/>
    </source>
</evidence>
<dbReference type="Gene3D" id="3.40.960.10">
    <property type="entry name" value="VSR Endonuclease"/>
    <property type="match status" value="1"/>
</dbReference>
<keyword evidence="10" id="KW-1185">Reference proteome</keyword>
<protein>
    <recommendedName>
        <fullName evidence="6">Very short patch repair endonuclease</fullName>
        <ecNumber evidence="6">3.1.-.-</ecNumber>
    </recommendedName>
</protein>
<evidence type="ECO:0000256" key="6">
    <source>
        <dbReference type="PIRNR" id="PIRNR018267"/>
    </source>
</evidence>
<evidence type="ECO:0000256" key="5">
    <source>
        <dbReference type="ARBA" id="ARBA00023204"/>
    </source>
</evidence>
<dbReference type="InterPro" id="IPR011335">
    <property type="entry name" value="Restrct_endonuc-II-like"/>
</dbReference>
<dbReference type="STRING" id="1666912.Ga0058931_1270"/>
<dbReference type="InterPro" id="IPR004603">
    <property type="entry name" value="DNA_mismatch_endonuc_vsr"/>
</dbReference>
<proteinExistence type="inferred from homology"/>
<reference evidence="8 9" key="1">
    <citation type="submission" date="2015-09" db="EMBL/GenBank/DDBJ databases">
        <title>Identification and resolution of microdiversity through metagenomic sequencing of parallel consortia.</title>
        <authorList>
            <person name="Nelson W.C."/>
            <person name="Romine M.F."/>
            <person name="Lindemann S.R."/>
        </authorList>
    </citation>
    <scope>NUCLEOTIDE SEQUENCE [LARGE SCALE GENOMIC DNA]</scope>
    <source>
        <strain evidence="8">HL-91</strain>
    </source>
</reference>
<dbReference type="SUPFAM" id="SSF52980">
    <property type="entry name" value="Restriction endonuclease-like"/>
    <property type="match status" value="1"/>
</dbReference>
<dbReference type="AlphaFoldDB" id="A0A0P7W2M9"/>
<reference evidence="7 10" key="2">
    <citation type="submission" date="2016-01" db="EMBL/GenBank/DDBJ databases">
        <authorList>
            <person name="Varghese N."/>
        </authorList>
    </citation>
    <scope>NUCLEOTIDE SEQUENCE [LARGE SCALE GENOMIC DNA]</scope>
    <source>
        <strain evidence="7 10">HL-91</strain>
    </source>
</reference>
<dbReference type="NCBIfam" id="TIGR00632">
    <property type="entry name" value="vsr"/>
    <property type="match status" value="1"/>
</dbReference>
<name>A0A0P7W2M9_9RHOB</name>
<evidence type="ECO:0000313" key="9">
    <source>
        <dbReference type="Proteomes" id="UP000050413"/>
    </source>
</evidence>
<evidence type="ECO:0000256" key="3">
    <source>
        <dbReference type="ARBA" id="ARBA00022763"/>
    </source>
</evidence>
<gene>
    <name evidence="8" type="primary">vsr</name>
    <name evidence="7" type="ORF">Ga0058931_1270</name>
    <name evidence="8" type="ORF">HLUCCA05_13820</name>
</gene>
<dbReference type="EC" id="3.1.-.-" evidence="6"/>
<comment type="caution">
    <text evidence="8">The sequence shown here is derived from an EMBL/GenBank/DDBJ whole genome shotgun (WGS) entry which is preliminary data.</text>
</comment>
<dbReference type="Pfam" id="PF03852">
    <property type="entry name" value="Vsr"/>
    <property type="match status" value="1"/>
</dbReference>
<keyword evidence="2 6" id="KW-0255">Endonuclease</keyword>
<dbReference type="GO" id="GO:0004519">
    <property type="term" value="F:endonuclease activity"/>
    <property type="evidence" value="ECO:0007669"/>
    <property type="project" value="UniProtKB-KW"/>
</dbReference>
<evidence type="ECO:0000256" key="2">
    <source>
        <dbReference type="ARBA" id="ARBA00022759"/>
    </source>
</evidence>
<dbReference type="PATRIC" id="fig|1666912.4.peg.1078"/>
<evidence type="ECO:0000313" key="8">
    <source>
        <dbReference type="EMBL" id="KPP90323.1"/>
    </source>
</evidence>
<organism evidence="8 9">
    <name type="scientific">Roseibaca calidilacus</name>
    <dbReference type="NCBI Taxonomy" id="1666912"/>
    <lineage>
        <taxon>Bacteria</taxon>
        <taxon>Pseudomonadati</taxon>
        <taxon>Pseudomonadota</taxon>
        <taxon>Alphaproteobacteria</taxon>
        <taxon>Rhodobacterales</taxon>
        <taxon>Paracoccaceae</taxon>
        <taxon>Roseinatronobacter</taxon>
    </lineage>
</organism>
<dbReference type="Proteomes" id="UP000050413">
    <property type="component" value="Unassembled WGS sequence"/>
</dbReference>
<dbReference type="EMBL" id="LJSG01000018">
    <property type="protein sequence ID" value="KPP90323.1"/>
    <property type="molecule type" value="Genomic_DNA"/>
</dbReference>
<evidence type="ECO:0000256" key="4">
    <source>
        <dbReference type="ARBA" id="ARBA00022801"/>
    </source>
</evidence>
<dbReference type="OrthoDB" id="9801520at2"/>
<accession>A0A0P7W2M9</accession>
<sequence length="156" mass="17791">MADTVTNQVRSRIMSRVRNKDTKAEVALRKALHAMGFRYRLNRRGLPGTPDLVFPRLGAILFVHGCFWHRHSGCRRATTPSSNVEFWAEKFTRNVTRDARNIADLRALGWRVGVVWECEVLGDSPDRLLPRIATFLRGDDQELQSAKAHDPVAGRR</sequence>
<comment type="similarity">
    <text evidence="6">Belongs to the vsr family.</text>
</comment>
<keyword evidence="4 6" id="KW-0378">Hydrolase</keyword>
<dbReference type="GO" id="GO:0016787">
    <property type="term" value="F:hydrolase activity"/>
    <property type="evidence" value="ECO:0007669"/>
    <property type="project" value="UniProtKB-KW"/>
</dbReference>
<comment type="function">
    <text evidence="6">May nick specific sequences that contain T:G mispairs resulting from m5C-deamination.</text>
</comment>
<evidence type="ECO:0000313" key="10">
    <source>
        <dbReference type="Proteomes" id="UP000182045"/>
    </source>
</evidence>
<evidence type="ECO:0000313" key="7">
    <source>
        <dbReference type="EMBL" id="CUX80678.1"/>
    </source>
</evidence>
<keyword evidence="5 6" id="KW-0234">DNA repair</keyword>
<keyword evidence="1 6" id="KW-0540">Nuclease</keyword>